<organism evidence="1">
    <name type="scientific">Anguilla anguilla</name>
    <name type="common">European freshwater eel</name>
    <name type="synonym">Muraena anguilla</name>
    <dbReference type="NCBI Taxonomy" id="7936"/>
    <lineage>
        <taxon>Eukaryota</taxon>
        <taxon>Metazoa</taxon>
        <taxon>Chordata</taxon>
        <taxon>Craniata</taxon>
        <taxon>Vertebrata</taxon>
        <taxon>Euteleostomi</taxon>
        <taxon>Actinopterygii</taxon>
        <taxon>Neopterygii</taxon>
        <taxon>Teleostei</taxon>
        <taxon>Anguilliformes</taxon>
        <taxon>Anguillidae</taxon>
        <taxon>Anguilla</taxon>
    </lineage>
</organism>
<dbReference type="AlphaFoldDB" id="A0A0E9TSP2"/>
<reference evidence="1" key="2">
    <citation type="journal article" date="2015" name="Fish Shellfish Immunol.">
        <title>Early steps in the European eel (Anguilla anguilla)-Vibrio vulnificus interaction in the gills: Role of the RtxA13 toxin.</title>
        <authorList>
            <person name="Callol A."/>
            <person name="Pajuelo D."/>
            <person name="Ebbesson L."/>
            <person name="Teles M."/>
            <person name="MacKenzie S."/>
            <person name="Amaro C."/>
        </authorList>
    </citation>
    <scope>NUCLEOTIDE SEQUENCE</scope>
</reference>
<sequence length="53" mass="6098">MAPSIHHPRGHGDRGIYHPRRPWRQGLSIIPCLFRIGAAAHAKDSTEIRCDRW</sequence>
<name>A0A0E9TSP2_ANGAN</name>
<reference evidence="1" key="1">
    <citation type="submission" date="2014-11" db="EMBL/GenBank/DDBJ databases">
        <authorList>
            <person name="Amaro Gonzalez C."/>
        </authorList>
    </citation>
    <scope>NUCLEOTIDE SEQUENCE</scope>
</reference>
<evidence type="ECO:0000313" key="1">
    <source>
        <dbReference type="EMBL" id="JAH56487.1"/>
    </source>
</evidence>
<protein>
    <submittedName>
        <fullName evidence="1">Uncharacterized protein</fullName>
    </submittedName>
</protein>
<proteinExistence type="predicted"/>
<dbReference type="EMBL" id="GBXM01052090">
    <property type="protein sequence ID" value="JAH56487.1"/>
    <property type="molecule type" value="Transcribed_RNA"/>
</dbReference>
<accession>A0A0E9TSP2</accession>